<keyword evidence="7" id="KW-0256">Endoplasmic reticulum</keyword>
<evidence type="ECO:0000256" key="11">
    <source>
        <dbReference type="SAM" id="Phobius"/>
    </source>
</evidence>
<feature type="transmembrane region" description="Helical" evidence="11">
    <location>
        <begin position="1075"/>
        <end position="1094"/>
    </location>
</feature>
<evidence type="ECO:0000256" key="9">
    <source>
        <dbReference type="ARBA" id="ARBA00023136"/>
    </source>
</evidence>
<feature type="transmembrane region" description="Helical" evidence="11">
    <location>
        <begin position="62"/>
        <end position="89"/>
    </location>
</feature>
<evidence type="ECO:0000259" key="13">
    <source>
        <dbReference type="Pfam" id="PF25293"/>
    </source>
</evidence>
<dbReference type="GO" id="GO:0034975">
    <property type="term" value="P:protein folding in endoplasmic reticulum"/>
    <property type="evidence" value="ECO:0007669"/>
    <property type="project" value="TreeGrafter"/>
</dbReference>
<dbReference type="InterPro" id="IPR026895">
    <property type="entry name" value="EMC1"/>
</dbReference>
<feature type="domain" description="ER membrane protein complex subunit 1 C-terminal" evidence="12">
    <location>
        <begin position="866"/>
        <end position="1103"/>
    </location>
</feature>
<dbReference type="InterPro" id="IPR058545">
    <property type="entry name" value="Beta-prop_EMC1_1st"/>
</dbReference>
<evidence type="ECO:0000256" key="1">
    <source>
        <dbReference type="ARBA" id="ARBA00004115"/>
    </source>
</evidence>
<dbReference type="Gene3D" id="2.130.10.10">
    <property type="entry name" value="YVTN repeat-like/Quinoprotein amine dehydrogenase"/>
    <property type="match status" value="1"/>
</dbReference>
<evidence type="ECO:0000256" key="4">
    <source>
        <dbReference type="ARBA" id="ARBA00020824"/>
    </source>
</evidence>
<name>A0A397BG86_APHAT</name>
<evidence type="ECO:0000313" key="14">
    <source>
        <dbReference type="EMBL" id="RHY17613.1"/>
    </source>
</evidence>
<evidence type="ECO:0000256" key="5">
    <source>
        <dbReference type="ARBA" id="ARBA00022692"/>
    </source>
</evidence>
<feature type="domain" description="EMC1 first beta-propeller" evidence="13">
    <location>
        <begin position="141"/>
        <end position="556"/>
    </location>
</feature>
<dbReference type="Pfam" id="PF25293">
    <property type="entry name" value="Beta-prop_EMC1_N"/>
    <property type="match status" value="1"/>
</dbReference>
<keyword evidence="6" id="KW-0732">Signal</keyword>
<comment type="subcellular location">
    <subcellularLocation>
        <location evidence="1">Endoplasmic reticulum membrane</location>
        <topology evidence="1">Single-pass type I membrane protein</topology>
    </subcellularLocation>
</comment>
<protein>
    <recommendedName>
        <fullName evidence="4">ER membrane protein complex subunit 1</fullName>
    </recommendedName>
</protein>
<comment type="similarity">
    <text evidence="2">Belongs to the EMC1 family.</text>
</comment>
<dbReference type="SUPFAM" id="SSF50969">
    <property type="entry name" value="YVTN repeat-like/Quinoprotein amine dehydrogenase"/>
    <property type="match status" value="1"/>
</dbReference>
<sequence>MDDHLMVLLQHVLLVGMLLEHRPMLTDSLLELALNFVRRLLILLMLLLWVERGKRRWLLLRWVRGMWVVTRVGLLVMDLVVRVVLVLLWGRELPWNIALRGLRLTDTVIRSLRSSTMGRMYDIVALMLVVLLHASVCVHSALYEDQIGLFDWHREGLGEVTHAVFPSKNSKDVKVSKALYVASRANVLAKLDSKTSAVEWRHVLPESSIDALHFADSHASVVTLSTSTNNALTTGNATVVRQWDAVYGRLLWETNLPASSSSSSSFAKVHEVRGENEVDETRLVVVRNQGVTILGLKRGDVLRTVPFKSTTFLASLISSKVSADGSKLYILGTTDKAAASPVVLQVVLKSGALSTLDVASPAALHRTDDEDIVVAVGVHPDGAGLTLQSLDNLTKPPSIASPASLQLPYPADVSFSAVDASLGHALVASLSNDKRVFLRIAADLSVQVVASLPSSGSLVDSVQAPGALFHVALDASRNLVSVTSHYAGAASPSFTASLDVALYGGSILRGFAGVAFKKKGAALSLVRVGLVFADASLVLVSNEKPADAGPVWIREEALAHVTQMYWVTPTFDSVDQDKSLKVIPTYWEELGLELKKLVKFASSLSTLWSATDTTKHSSTFGFAKLLVLYTSTGKLYGLDSQTGAVAWSRFLGPGHQLLVTRDHPAFGAGAELLVVTPQSKQLLWLDAGDGSVVHEDVPASSSSGVKWVVLLPKLKHVELDATVPRRVVGVLDDATNHVDLFPADEDVRDHVQSFYVHRYNPHDHAFQGFVLASTTAASPVWSVALPANERIVARSVQPEHRAIDSSVTVLGDDSLLLKYLNPHLFGVATIDDHRVLHVSLIDGVSGRIVHRVKHRDAAEPVHLVQSENWLVYSYWNTKSKRTELVSLTLVEGGVPANGLNPWKQPRWASAKSSFEPKLPVVLQKTFVYPASISALGVTVTNQGITPQYILVAQSNGQIFKLARNFIDPRVPDGAPTPEQIRCETERFLENRLGQMMDCCCSEGLFQYTPYVPVLANALNMVTYNQTIRGIRRLVTAPALLESTSLTFAYGLDLYYVRLAPANAFDVLPSDFNFELLLLLCLGFIGGAYLTSVLADRKELHDAWK</sequence>
<evidence type="ECO:0000256" key="10">
    <source>
        <dbReference type="ARBA" id="ARBA00023180"/>
    </source>
</evidence>
<dbReference type="VEuPathDB" id="FungiDB:H257_01127"/>
<accession>A0A397BG86</accession>
<reference evidence="14 15" key="1">
    <citation type="submission" date="2018-08" db="EMBL/GenBank/DDBJ databases">
        <title>Aphanomyces genome sequencing and annotation.</title>
        <authorList>
            <person name="Minardi D."/>
            <person name="Oidtmann B."/>
            <person name="Van Der Giezen M."/>
            <person name="Studholme D.J."/>
        </authorList>
    </citation>
    <scope>NUCLEOTIDE SEQUENCE [LARGE SCALE GENOMIC DNA]</scope>
    <source>
        <strain evidence="14 15">Yx</strain>
    </source>
</reference>
<evidence type="ECO:0000256" key="8">
    <source>
        <dbReference type="ARBA" id="ARBA00022989"/>
    </source>
</evidence>
<evidence type="ECO:0000313" key="15">
    <source>
        <dbReference type="Proteomes" id="UP000266239"/>
    </source>
</evidence>
<evidence type="ECO:0000256" key="2">
    <source>
        <dbReference type="ARBA" id="ARBA00007904"/>
    </source>
</evidence>
<evidence type="ECO:0000256" key="3">
    <source>
        <dbReference type="ARBA" id="ARBA00011276"/>
    </source>
</evidence>
<dbReference type="InterPro" id="IPR011678">
    <property type="entry name" value="EMC1_C"/>
</dbReference>
<dbReference type="PANTHER" id="PTHR21573">
    <property type="entry name" value="ER MEMBRANE PROTEIN COMPLEX SUBUNIT 1"/>
    <property type="match status" value="1"/>
</dbReference>
<gene>
    <name evidence="14" type="ORF">DYB25_009829</name>
</gene>
<dbReference type="GO" id="GO:0072546">
    <property type="term" value="C:EMC complex"/>
    <property type="evidence" value="ECO:0007669"/>
    <property type="project" value="InterPro"/>
</dbReference>
<feature type="transmembrane region" description="Helical" evidence="11">
    <location>
        <begin position="32"/>
        <end position="50"/>
    </location>
</feature>
<evidence type="ECO:0000256" key="7">
    <source>
        <dbReference type="ARBA" id="ARBA00022824"/>
    </source>
</evidence>
<dbReference type="InterPro" id="IPR015943">
    <property type="entry name" value="WD40/YVTN_repeat-like_dom_sf"/>
</dbReference>
<dbReference type="InterPro" id="IPR011044">
    <property type="entry name" value="Quino_amine_DH_bsu"/>
</dbReference>
<keyword evidence="9 11" id="KW-0472">Membrane</keyword>
<dbReference type="Pfam" id="PF07774">
    <property type="entry name" value="EMC1_C"/>
    <property type="match status" value="1"/>
</dbReference>
<dbReference type="EMBL" id="QUTA01004987">
    <property type="protein sequence ID" value="RHY17613.1"/>
    <property type="molecule type" value="Genomic_DNA"/>
</dbReference>
<dbReference type="AlphaFoldDB" id="A0A397BG86"/>
<keyword evidence="10" id="KW-0325">Glycoprotein</keyword>
<keyword evidence="5 11" id="KW-0812">Transmembrane</keyword>
<comment type="caution">
    <text evidence="14">The sequence shown here is derived from an EMBL/GenBank/DDBJ whole genome shotgun (WGS) entry which is preliminary data.</text>
</comment>
<proteinExistence type="inferred from homology"/>
<dbReference type="Proteomes" id="UP000266239">
    <property type="component" value="Unassembled WGS sequence"/>
</dbReference>
<organism evidence="14 15">
    <name type="scientific">Aphanomyces astaci</name>
    <name type="common">Crayfish plague agent</name>
    <dbReference type="NCBI Taxonomy" id="112090"/>
    <lineage>
        <taxon>Eukaryota</taxon>
        <taxon>Sar</taxon>
        <taxon>Stramenopiles</taxon>
        <taxon>Oomycota</taxon>
        <taxon>Saprolegniomycetes</taxon>
        <taxon>Saprolegniales</taxon>
        <taxon>Verrucalvaceae</taxon>
        <taxon>Aphanomyces</taxon>
    </lineage>
</organism>
<dbReference type="SUPFAM" id="SSF50998">
    <property type="entry name" value="Quinoprotein alcohol dehydrogenase-like"/>
    <property type="match status" value="1"/>
</dbReference>
<comment type="subunit">
    <text evidence="3">Component of the ER membrane protein complex (EMC).</text>
</comment>
<evidence type="ECO:0000256" key="6">
    <source>
        <dbReference type="ARBA" id="ARBA00022729"/>
    </source>
</evidence>
<evidence type="ECO:0000259" key="12">
    <source>
        <dbReference type="Pfam" id="PF07774"/>
    </source>
</evidence>
<keyword evidence="8 11" id="KW-1133">Transmembrane helix</keyword>
<dbReference type="PANTHER" id="PTHR21573:SF0">
    <property type="entry name" value="ER MEMBRANE PROTEIN COMPLEX SUBUNIT 1"/>
    <property type="match status" value="1"/>
</dbReference>
<dbReference type="InterPro" id="IPR011047">
    <property type="entry name" value="Quinoprotein_ADH-like_sf"/>
</dbReference>